<keyword evidence="5" id="KW-1185">Reference proteome</keyword>
<accession>A0A437N4Y4</accession>
<evidence type="ECO:0000313" key="4">
    <source>
        <dbReference type="EMBL" id="RVU04973.1"/>
    </source>
</evidence>
<evidence type="ECO:0000259" key="3">
    <source>
        <dbReference type="Pfam" id="PF02563"/>
    </source>
</evidence>
<dbReference type="RefSeq" id="WP_127708849.1">
    <property type="nucleotide sequence ID" value="NZ_SACO01000006.1"/>
</dbReference>
<dbReference type="PANTHER" id="PTHR33619">
    <property type="entry name" value="POLYSACCHARIDE EXPORT PROTEIN GFCE-RELATED"/>
    <property type="match status" value="1"/>
</dbReference>
<organism evidence="4 5">
    <name type="scientific">Novosphingobium umbonatum</name>
    <dbReference type="NCBI Taxonomy" id="1908524"/>
    <lineage>
        <taxon>Bacteria</taxon>
        <taxon>Pseudomonadati</taxon>
        <taxon>Pseudomonadota</taxon>
        <taxon>Alphaproteobacteria</taxon>
        <taxon>Sphingomonadales</taxon>
        <taxon>Sphingomonadaceae</taxon>
        <taxon>Novosphingobium</taxon>
    </lineage>
</organism>
<dbReference type="Pfam" id="PF02563">
    <property type="entry name" value="Poly_export"/>
    <property type="match status" value="1"/>
</dbReference>
<reference evidence="4 5" key="1">
    <citation type="submission" date="2019-01" db="EMBL/GenBank/DDBJ databases">
        <authorList>
            <person name="Chen W.-M."/>
        </authorList>
    </citation>
    <scope>NUCLEOTIDE SEQUENCE [LARGE SCALE GENOMIC DNA]</scope>
    <source>
        <strain evidence="4 5">FSY-9</strain>
    </source>
</reference>
<name>A0A437N4Y4_9SPHN</name>
<dbReference type="Proteomes" id="UP000282837">
    <property type="component" value="Unassembled WGS sequence"/>
</dbReference>
<feature type="domain" description="Polysaccharide export protein N-terminal" evidence="3">
    <location>
        <begin position="49"/>
        <end position="119"/>
    </location>
</feature>
<gene>
    <name evidence="4" type="ORF">EOE18_09530</name>
</gene>
<dbReference type="Gene3D" id="3.30.1950.10">
    <property type="entry name" value="wza like domain"/>
    <property type="match status" value="1"/>
</dbReference>
<feature type="signal peptide" evidence="2">
    <location>
        <begin position="1"/>
        <end position="23"/>
    </location>
</feature>
<dbReference type="PANTHER" id="PTHR33619:SF3">
    <property type="entry name" value="POLYSACCHARIDE EXPORT PROTEIN GFCE-RELATED"/>
    <property type="match status" value="1"/>
</dbReference>
<dbReference type="GO" id="GO:0015159">
    <property type="term" value="F:polysaccharide transmembrane transporter activity"/>
    <property type="evidence" value="ECO:0007669"/>
    <property type="project" value="InterPro"/>
</dbReference>
<dbReference type="AlphaFoldDB" id="A0A437N4Y4"/>
<sequence>MSNRGSRSLTLLAGLLISSVASAQSVTVPSGASAYQTIPVQVEGVKQGAIQSGDRLYIRVVGEPDLTSEQYWVDGGGTVQVPMAGDLMAGGRTTGELAQDIADRLASRYIRNPVVAVSIVQHAQSSVTVEGDVQKAGRFEATPNLTLLGALALAQSTTRTAKLDQVMVFRNLNGQRLAARFNLKQIRRGLAADPQIIAGDVVVVGRSPGRALWTDLLQTAPLFNIFYILR</sequence>
<comment type="caution">
    <text evidence="4">The sequence shown here is derived from an EMBL/GenBank/DDBJ whole genome shotgun (WGS) entry which is preliminary data.</text>
</comment>
<dbReference type="InterPro" id="IPR003715">
    <property type="entry name" value="Poly_export_N"/>
</dbReference>
<dbReference type="OrthoDB" id="8410640at2"/>
<evidence type="ECO:0000256" key="2">
    <source>
        <dbReference type="SAM" id="SignalP"/>
    </source>
</evidence>
<protein>
    <submittedName>
        <fullName evidence="4">Polysaccharide export protein</fullName>
    </submittedName>
</protein>
<dbReference type="InterPro" id="IPR049712">
    <property type="entry name" value="Poly_export"/>
</dbReference>
<proteinExistence type="predicted"/>
<feature type="chain" id="PRO_5019463325" evidence="2">
    <location>
        <begin position="24"/>
        <end position="230"/>
    </location>
</feature>
<keyword evidence="1 2" id="KW-0732">Signal</keyword>
<dbReference type="EMBL" id="SACO01000006">
    <property type="protein sequence ID" value="RVU04973.1"/>
    <property type="molecule type" value="Genomic_DNA"/>
</dbReference>
<evidence type="ECO:0000313" key="5">
    <source>
        <dbReference type="Proteomes" id="UP000282837"/>
    </source>
</evidence>
<evidence type="ECO:0000256" key="1">
    <source>
        <dbReference type="ARBA" id="ARBA00022729"/>
    </source>
</evidence>